<dbReference type="EMBL" id="JAXQPW010000001">
    <property type="protein sequence ID" value="MDZ5661300.1"/>
    <property type="molecule type" value="Genomic_DNA"/>
</dbReference>
<proteinExistence type="predicted"/>
<dbReference type="RefSeq" id="WP_322423610.1">
    <property type="nucleotide sequence ID" value="NZ_JAXQPW010000001.1"/>
</dbReference>
<keyword evidence="3" id="KW-1185">Reference proteome</keyword>
<dbReference type="Pfam" id="PF12697">
    <property type="entry name" value="Abhydrolase_6"/>
    <property type="match status" value="1"/>
</dbReference>
<reference evidence="2 3" key="1">
    <citation type="submission" date="2023-11" db="EMBL/GenBank/DDBJ databases">
        <title>Novel species in genus Nocardioides.</title>
        <authorList>
            <person name="Zhou H."/>
        </authorList>
    </citation>
    <scope>NUCLEOTIDE SEQUENCE [LARGE SCALE GENOMIC DNA]</scope>
    <source>
        <strain evidence="2 3">S-58</strain>
    </source>
</reference>
<evidence type="ECO:0000313" key="2">
    <source>
        <dbReference type="EMBL" id="MDZ5661300.1"/>
    </source>
</evidence>
<dbReference type="Gene3D" id="3.40.50.1820">
    <property type="entry name" value="alpha/beta hydrolase"/>
    <property type="match status" value="1"/>
</dbReference>
<comment type="caution">
    <text evidence="2">The sequence shown here is derived from an EMBL/GenBank/DDBJ whole genome shotgun (WGS) entry which is preliminary data.</text>
</comment>
<dbReference type="InterPro" id="IPR029058">
    <property type="entry name" value="AB_hydrolase_fold"/>
</dbReference>
<dbReference type="GO" id="GO:0016787">
    <property type="term" value="F:hydrolase activity"/>
    <property type="evidence" value="ECO:0007669"/>
    <property type="project" value="UniProtKB-KW"/>
</dbReference>
<dbReference type="PANTHER" id="PTHR37017">
    <property type="entry name" value="AB HYDROLASE-1 DOMAIN-CONTAINING PROTEIN-RELATED"/>
    <property type="match status" value="1"/>
</dbReference>
<evidence type="ECO:0000313" key="3">
    <source>
        <dbReference type="Proteomes" id="UP001291999"/>
    </source>
</evidence>
<feature type="domain" description="AB hydrolase-1" evidence="1">
    <location>
        <begin position="8"/>
        <end position="224"/>
    </location>
</feature>
<protein>
    <submittedName>
        <fullName evidence="2">Alpha/beta hydrolase</fullName>
    </submittedName>
</protein>
<dbReference type="Proteomes" id="UP001291999">
    <property type="component" value="Unassembled WGS sequence"/>
</dbReference>
<dbReference type="InterPro" id="IPR000073">
    <property type="entry name" value="AB_hydrolase_1"/>
</dbReference>
<organism evidence="2 3">
    <name type="scientific">Nocardioides renjunii</name>
    <dbReference type="NCBI Taxonomy" id="3095075"/>
    <lineage>
        <taxon>Bacteria</taxon>
        <taxon>Bacillati</taxon>
        <taxon>Actinomycetota</taxon>
        <taxon>Actinomycetes</taxon>
        <taxon>Propionibacteriales</taxon>
        <taxon>Nocardioidaceae</taxon>
        <taxon>Nocardioides</taxon>
    </lineage>
</organism>
<evidence type="ECO:0000259" key="1">
    <source>
        <dbReference type="Pfam" id="PF12697"/>
    </source>
</evidence>
<keyword evidence="2" id="KW-0378">Hydrolase</keyword>
<dbReference type="InterPro" id="IPR052897">
    <property type="entry name" value="Sec-Metab_Biosynth_Hydrolase"/>
</dbReference>
<accession>A0ABU5KA15</accession>
<dbReference type="PANTHER" id="PTHR37017:SF11">
    <property type="entry name" value="ESTERASE_LIPASE_THIOESTERASE DOMAIN-CONTAINING PROTEIN"/>
    <property type="match status" value="1"/>
</dbReference>
<dbReference type="SUPFAM" id="SSF53474">
    <property type="entry name" value="alpha/beta-Hydrolases"/>
    <property type="match status" value="1"/>
</dbReference>
<sequence>MKEKLMDIVLIAGLWLDGTAWDDVLPELEALGHRGIPVTLPGQGDGATSASYDDQAAAVVAAVDAAEGAPLVVGHSAASTLAWVAADRRPDAVTGVVLIGGFPTTDGQAYADFFQTDGDAVAFPGWETFAGPDSDDMSPELKAAVAAGAHPVPVGVTTGVVRWSDERRHDVPLTLVCPEFGPEQAREWIASGDVPELADATALELVDLDSGHWPMWTQPAALAALLDQATRRSADASARTSVR</sequence>
<name>A0ABU5KA15_9ACTN</name>
<gene>
    <name evidence="2" type="ORF">SFC79_05930</name>
</gene>